<organism evidence="2">
    <name type="scientific">Ostreococcus mediterraneus</name>
    <dbReference type="NCBI Taxonomy" id="1486918"/>
    <lineage>
        <taxon>Eukaryota</taxon>
        <taxon>Viridiplantae</taxon>
        <taxon>Chlorophyta</taxon>
        <taxon>Mamiellophyceae</taxon>
        <taxon>Mamiellales</taxon>
        <taxon>Bathycoccaceae</taxon>
        <taxon>Ostreococcus</taxon>
    </lineage>
</organism>
<sequence length="302" mass="33608">MRVGVTTHIASSSRWTTTGMHAVRAQTHIVRPIRVRSLSENDAAWDAEDERAYACRKCKDTGACACATCKGSGYLPPGGFHNKNDVNYKTAAGSRWTAHKRTRGWRHFECVGASPTKKTLTLVATCDRSVQVDVPIKMMKDRMEWSSGWKQREELDWVGDADQPGGAVARPKGGTTCVACQGVGTSACEAKGCKLGVVKLERQRAVIEKTEKMFKATLAATAGDDDIDEKTRDLRKRMKAQLKTKSKLKTEAKRNEKQAAAELKLKTKDGEDWGNYRRKTRDAFLEDWIAGDNQKNDPEKQQ</sequence>
<reference evidence="2" key="1">
    <citation type="submission" date="2021-01" db="EMBL/GenBank/DDBJ databases">
        <authorList>
            <person name="Corre E."/>
            <person name="Pelletier E."/>
            <person name="Niang G."/>
            <person name="Scheremetjew M."/>
            <person name="Finn R."/>
            <person name="Kale V."/>
            <person name="Holt S."/>
            <person name="Cochrane G."/>
            <person name="Meng A."/>
            <person name="Brown T."/>
            <person name="Cohen L."/>
        </authorList>
    </citation>
    <scope>NUCLEOTIDE SEQUENCE</scope>
    <source>
        <strain evidence="2">Clade-D-RCC2572</strain>
    </source>
</reference>
<dbReference type="EMBL" id="HBEW01003832">
    <property type="protein sequence ID" value="CAD8581203.1"/>
    <property type="molecule type" value="Transcribed_RNA"/>
</dbReference>
<proteinExistence type="predicted"/>
<feature type="region of interest" description="Disordered" evidence="1">
    <location>
        <begin position="243"/>
        <end position="276"/>
    </location>
</feature>
<evidence type="ECO:0000313" key="2">
    <source>
        <dbReference type="EMBL" id="CAD8581203.1"/>
    </source>
</evidence>
<gene>
    <name evidence="2" type="ORF">OMED0929_LOCUS3215</name>
</gene>
<dbReference type="InterPro" id="IPR012663">
    <property type="entry name" value="CHP02450_Tryp"/>
</dbReference>
<dbReference type="Pfam" id="PF09493">
    <property type="entry name" value="DUF2389"/>
    <property type="match status" value="1"/>
</dbReference>
<name>A0A7S0PNP2_9CHLO</name>
<protein>
    <submittedName>
        <fullName evidence="2">Uncharacterized protein</fullName>
    </submittedName>
</protein>
<feature type="compositionally biased region" description="Basic and acidic residues" evidence="1">
    <location>
        <begin position="248"/>
        <end position="275"/>
    </location>
</feature>
<accession>A0A7S0PNP2</accession>
<evidence type="ECO:0000256" key="1">
    <source>
        <dbReference type="SAM" id="MobiDB-lite"/>
    </source>
</evidence>
<dbReference type="NCBIfam" id="TIGR02450">
    <property type="entry name" value="TIGR02450 family Trp-rich protein"/>
    <property type="match status" value="1"/>
</dbReference>
<dbReference type="AlphaFoldDB" id="A0A7S0PNP2"/>